<keyword evidence="2" id="KW-1185">Reference proteome</keyword>
<sequence length="85" mass="9007">MLEVAAASNNNSDDDETTTSFVIAVGGHQVTSPFINIQDDEMISLLQDPPDDSLDQNYGGDLFGEPPDANIQVFTDTFAGQGITG</sequence>
<gene>
    <name evidence="1" type="ORF">CSSPTR1EN2_LOCUS12628</name>
</gene>
<evidence type="ECO:0000313" key="1">
    <source>
        <dbReference type="EMBL" id="CAK9215231.1"/>
    </source>
</evidence>
<reference evidence="1" key="1">
    <citation type="submission" date="2024-02" db="EMBL/GenBank/DDBJ databases">
        <authorList>
            <consortium name="ELIXIR-Norway"/>
            <consortium name="Elixir Norway"/>
        </authorList>
    </citation>
    <scope>NUCLEOTIDE SEQUENCE</scope>
</reference>
<proteinExistence type="predicted"/>
<name>A0ABP0U8Q8_9BRYO</name>
<dbReference type="Proteomes" id="UP001497512">
    <property type="component" value="Chromosome 2"/>
</dbReference>
<evidence type="ECO:0000313" key="2">
    <source>
        <dbReference type="Proteomes" id="UP001497512"/>
    </source>
</evidence>
<organism evidence="1 2">
    <name type="scientific">Sphagnum troendelagicum</name>
    <dbReference type="NCBI Taxonomy" id="128251"/>
    <lineage>
        <taxon>Eukaryota</taxon>
        <taxon>Viridiplantae</taxon>
        <taxon>Streptophyta</taxon>
        <taxon>Embryophyta</taxon>
        <taxon>Bryophyta</taxon>
        <taxon>Sphagnophytina</taxon>
        <taxon>Sphagnopsida</taxon>
        <taxon>Sphagnales</taxon>
        <taxon>Sphagnaceae</taxon>
        <taxon>Sphagnum</taxon>
    </lineage>
</organism>
<protein>
    <submittedName>
        <fullName evidence="1">Uncharacterized protein</fullName>
    </submittedName>
</protein>
<accession>A0ABP0U8Q8</accession>
<dbReference type="EMBL" id="OZ019894">
    <property type="protein sequence ID" value="CAK9215231.1"/>
    <property type="molecule type" value="Genomic_DNA"/>
</dbReference>